<evidence type="ECO:0000256" key="1">
    <source>
        <dbReference type="SAM" id="MobiDB-lite"/>
    </source>
</evidence>
<dbReference type="InterPro" id="IPR036034">
    <property type="entry name" value="PDZ_sf"/>
</dbReference>
<evidence type="ECO:0000313" key="3">
    <source>
        <dbReference type="EMBL" id="KAL3312351.1"/>
    </source>
</evidence>
<dbReference type="SUPFAM" id="SSF50156">
    <property type="entry name" value="PDZ domain-like"/>
    <property type="match status" value="1"/>
</dbReference>
<keyword evidence="4" id="KW-1185">Reference proteome</keyword>
<dbReference type="PANTHER" id="PTHR15545">
    <property type="entry name" value="PDZ DOMAIN CONTAINING RING FINGER PROTEIN 3, 4"/>
    <property type="match status" value="1"/>
</dbReference>
<organism evidence="3 4">
    <name type="scientific">Cichlidogyrus casuarinus</name>
    <dbReference type="NCBI Taxonomy" id="1844966"/>
    <lineage>
        <taxon>Eukaryota</taxon>
        <taxon>Metazoa</taxon>
        <taxon>Spiralia</taxon>
        <taxon>Lophotrochozoa</taxon>
        <taxon>Platyhelminthes</taxon>
        <taxon>Monogenea</taxon>
        <taxon>Monopisthocotylea</taxon>
        <taxon>Dactylogyridea</taxon>
        <taxon>Ancyrocephalidae</taxon>
        <taxon>Cichlidogyrus</taxon>
    </lineage>
</organism>
<feature type="domain" description="PDZ" evidence="2">
    <location>
        <begin position="143"/>
        <end position="240"/>
    </location>
</feature>
<feature type="region of interest" description="Disordered" evidence="1">
    <location>
        <begin position="250"/>
        <end position="271"/>
    </location>
</feature>
<name>A0ABD2Q2I3_9PLAT</name>
<dbReference type="InterPro" id="IPR001478">
    <property type="entry name" value="PDZ"/>
</dbReference>
<dbReference type="PROSITE" id="PS50106">
    <property type="entry name" value="PDZ"/>
    <property type="match status" value="1"/>
</dbReference>
<dbReference type="Gene3D" id="2.30.42.10">
    <property type="match status" value="1"/>
</dbReference>
<dbReference type="AlphaFoldDB" id="A0ABD2Q2I3"/>
<dbReference type="Proteomes" id="UP001626550">
    <property type="component" value="Unassembled WGS sequence"/>
</dbReference>
<gene>
    <name evidence="3" type="primary">PDZRN3</name>
    <name evidence="3" type="ORF">Ciccas_009058</name>
</gene>
<reference evidence="3 4" key="1">
    <citation type="submission" date="2024-11" db="EMBL/GenBank/DDBJ databases">
        <title>Adaptive evolution of stress response genes in parasites aligns with host niche diversity.</title>
        <authorList>
            <person name="Hahn C."/>
            <person name="Resl P."/>
        </authorList>
    </citation>
    <scope>NUCLEOTIDE SEQUENCE [LARGE SCALE GENOMIC DNA]</scope>
    <source>
        <strain evidence="3">EGGRZ-B1_66</strain>
        <tissue evidence="3">Body</tissue>
    </source>
</reference>
<dbReference type="EMBL" id="JBJKFK010001735">
    <property type="protein sequence ID" value="KAL3312351.1"/>
    <property type="molecule type" value="Genomic_DNA"/>
</dbReference>
<feature type="non-terminal residue" evidence="3">
    <location>
        <position position="1"/>
    </location>
</feature>
<dbReference type="PANTHER" id="PTHR15545:SF8">
    <property type="entry name" value="SLO-INTERACTING PROTEIN 1"/>
    <property type="match status" value="1"/>
</dbReference>
<protein>
    <submittedName>
        <fullName evidence="3">E3 ubiquitin-protein ligase pdzrn3</fullName>
    </submittedName>
</protein>
<accession>A0ABD2Q2I3</accession>
<evidence type="ECO:0000313" key="4">
    <source>
        <dbReference type="Proteomes" id="UP001626550"/>
    </source>
</evidence>
<evidence type="ECO:0000259" key="2">
    <source>
        <dbReference type="PROSITE" id="PS50106"/>
    </source>
</evidence>
<dbReference type="InterPro" id="IPR051971">
    <property type="entry name" value="E3_ubiquitin-PDZ_ligase"/>
</dbReference>
<proteinExistence type="predicted"/>
<sequence>VNGVDVSNATHEETVQTFENASEPIMVQVSRRSTDRQIFALSTPRKNSPCPTGNRQLFDSATQTDLDMMTLNSIFYSFQVQHQQQEEKEDFLENENFSDVYHLDRSFLLDVKAKKQQPIYANTPLGSSFVPEGCPFTGLHRYSVTIKRTDQRQRFGLNIIYKTLAGHVLPDQNTNDEHPILAFVSEVDQQQEGEMKEDCQIQAGDRLVEINRIPVFTKGQVIDALRSDSNSLQLTLESCSETENLGRSKNSRLVIHSNTSGTDKSSRSEVR</sequence>
<comment type="caution">
    <text evidence="3">The sequence shown here is derived from an EMBL/GenBank/DDBJ whole genome shotgun (WGS) entry which is preliminary data.</text>
</comment>